<gene>
    <name evidence="2" type="ORF">JYB88_10265</name>
</gene>
<evidence type="ECO:0000313" key="2">
    <source>
        <dbReference type="EMBL" id="QSX28674.1"/>
    </source>
</evidence>
<dbReference type="SUPFAM" id="SSF56112">
    <property type="entry name" value="Protein kinase-like (PK-like)"/>
    <property type="match status" value="1"/>
</dbReference>
<organism evidence="2 3">
    <name type="scientific">Shewanella cyperi</name>
    <dbReference type="NCBI Taxonomy" id="2814292"/>
    <lineage>
        <taxon>Bacteria</taxon>
        <taxon>Pseudomonadati</taxon>
        <taxon>Pseudomonadota</taxon>
        <taxon>Gammaproteobacteria</taxon>
        <taxon>Alteromonadales</taxon>
        <taxon>Shewanellaceae</taxon>
        <taxon>Shewanella</taxon>
    </lineage>
</organism>
<dbReference type="InterPro" id="IPR011009">
    <property type="entry name" value="Kinase-like_dom_sf"/>
</dbReference>
<dbReference type="AlphaFoldDB" id="A0A974XQH6"/>
<dbReference type="InterPro" id="IPR051678">
    <property type="entry name" value="AGP_Transferase"/>
</dbReference>
<dbReference type="Gene3D" id="3.30.200.20">
    <property type="entry name" value="Phosphorylase Kinase, domain 1"/>
    <property type="match status" value="1"/>
</dbReference>
<dbReference type="PANTHER" id="PTHR21310">
    <property type="entry name" value="AMINOGLYCOSIDE PHOSPHOTRANSFERASE-RELATED-RELATED"/>
    <property type="match status" value="1"/>
</dbReference>
<protein>
    <submittedName>
        <fullName evidence="2">Aminoglycoside phosphotransferase family protein</fullName>
    </submittedName>
</protein>
<dbReference type="EMBL" id="CP071504">
    <property type="protein sequence ID" value="QSX28674.1"/>
    <property type="molecule type" value="Genomic_DNA"/>
</dbReference>
<dbReference type="Proteomes" id="UP000663281">
    <property type="component" value="Chromosome"/>
</dbReference>
<dbReference type="PANTHER" id="PTHR21310:SF15">
    <property type="entry name" value="AMINOGLYCOSIDE PHOSPHOTRANSFERASE DOMAIN-CONTAINING PROTEIN"/>
    <property type="match status" value="1"/>
</dbReference>
<keyword evidence="3" id="KW-1185">Reference proteome</keyword>
<evidence type="ECO:0000259" key="1">
    <source>
        <dbReference type="Pfam" id="PF01636"/>
    </source>
</evidence>
<feature type="domain" description="Aminoglycoside phosphotransferase" evidence="1">
    <location>
        <begin position="24"/>
        <end position="275"/>
    </location>
</feature>
<evidence type="ECO:0000313" key="3">
    <source>
        <dbReference type="Proteomes" id="UP000663281"/>
    </source>
</evidence>
<accession>A0A974XQH6</accession>
<name>A0A974XQH6_9GAMM</name>
<proteinExistence type="predicted"/>
<dbReference type="KEGG" id="scyp:JYB88_10265"/>
<reference evidence="2 3" key="1">
    <citation type="submission" date="2021-03" db="EMBL/GenBank/DDBJ databases">
        <title>Novel species identification of genus Shewanella.</title>
        <authorList>
            <person name="Liu G."/>
            <person name="Zhang Q."/>
        </authorList>
    </citation>
    <scope>NUCLEOTIDE SEQUENCE [LARGE SCALE GENOMIC DNA]</scope>
    <source>
        <strain evidence="2 3">FJAT-53726</strain>
    </source>
</reference>
<sequence length="318" mass="35140">MYQLSATLGAWVEAQIGAPITETRINDSGWSNLVIEINRAWVLRLPKALSDRHSETPWLAESALELGILQALGPRLAGVALPQPLANSLAMPVAPDKASAPSPQPGLLYPRLPGMGMSPAQLTDDNLEFARDLGRVLAAIHGTRPQFQGLEAYPYGDGDFWTSLWPMAIRQLSQEALKLAEHYFRDAHERGLDGRQLKPVLCHGDFGPANLLLKEACSQSPPRLGAVLDFSDCCLQDPALDFAPLLRRAGKVFGQQLLASYRQHLGETAWQALEPASLFDRCEFQARRKALFVLWYGDKYGFHSQGSQDFFRSSFSRG</sequence>
<dbReference type="Gene3D" id="3.90.1200.10">
    <property type="match status" value="1"/>
</dbReference>
<dbReference type="RefSeq" id="WP_207324053.1">
    <property type="nucleotide sequence ID" value="NZ_CP071504.1"/>
</dbReference>
<dbReference type="Pfam" id="PF01636">
    <property type="entry name" value="APH"/>
    <property type="match status" value="1"/>
</dbReference>
<dbReference type="InterPro" id="IPR002575">
    <property type="entry name" value="Aminoglycoside_PTrfase"/>
</dbReference>